<sequence>MNLNKKHLFISFLRAALFGILSLALQSSAAFAQTCTVSSTLVNSCGPWLGAYASQYPAATSNLEAQVEYHEQRVGRQMSIVHDYNPVGDVTISTYDQFFYNRANTYLFLNWKPADPWVNGTGCSSSACTATNAQIDQMATAIKALGTKKMFLALYHEPENNVSVNNAGLSCTLKAGASSGSEADYVNMWKNVRSRFDADGVTNVVWVMVYQGYSKFDPCMTNALWPGNANVDWVAWDPYDTTGVGWVDTTNFFYNTLVSLSDDQHSYKGRPWMLAEFGVGGNLPQSDAYSYYAAEKTALDNNTYPNIHAYVVFDAIGTLYNQVQYGGDPTVVLDPQEQTDYNLFANDPVLK</sequence>
<dbReference type="SUPFAM" id="SSF51445">
    <property type="entry name" value="(Trans)glycosidases"/>
    <property type="match status" value="1"/>
</dbReference>
<name>A0A7W7ZVM0_9BACT</name>
<organism evidence="6 7">
    <name type="scientific">Granulicella mallensis</name>
    <dbReference type="NCBI Taxonomy" id="940614"/>
    <lineage>
        <taxon>Bacteria</taxon>
        <taxon>Pseudomonadati</taxon>
        <taxon>Acidobacteriota</taxon>
        <taxon>Terriglobia</taxon>
        <taxon>Terriglobales</taxon>
        <taxon>Acidobacteriaceae</taxon>
        <taxon>Granulicella</taxon>
    </lineage>
</organism>
<evidence type="ECO:0000256" key="2">
    <source>
        <dbReference type="ARBA" id="ARBA00023295"/>
    </source>
</evidence>
<proteinExistence type="inferred from homology"/>
<dbReference type="GO" id="GO:0004553">
    <property type="term" value="F:hydrolase activity, hydrolyzing O-glycosyl compounds"/>
    <property type="evidence" value="ECO:0007669"/>
    <property type="project" value="InterPro"/>
</dbReference>
<dbReference type="InterPro" id="IPR017853">
    <property type="entry name" value="GH"/>
</dbReference>
<feature type="signal peptide" evidence="4">
    <location>
        <begin position="1"/>
        <end position="32"/>
    </location>
</feature>
<keyword evidence="1 3" id="KW-0378">Hydrolase</keyword>
<feature type="chain" id="PRO_5030641838" description="GH26 domain-containing protein" evidence="4">
    <location>
        <begin position="33"/>
        <end position="351"/>
    </location>
</feature>
<evidence type="ECO:0000313" key="7">
    <source>
        <dbReference type="Proteomes" id="UP000584867"/>
    </source>
</evidence>
<reference evidence="6 7" key="1">
    <citation type="submission" date="2020-08" db="EMBL/GenBank/DDBJ databases">
        <title>Genomic Encyclopedia of Type Strains, Phase IV (KMG-V): Genome sequencing to study the core and pangenomes of soil and plant-associated prokaryotes.</title>
        <authorList>
            <person name="Whitman W."/>
        </authorList>
    </citation>
    <scope>NUCLEOTIDE SEQUENCE [LARGE SCALE GENOMIC DNA]</scope>
    <source>
        <strain evidence="6 7">X5P3</strain>
    </source>
</reference>
<evidence type="ECO:0000256" key="1">
    <source>
        <dbReference type="ARBA" id="ARBA00022801"/>
    </source>
</evidence>
<comment type="similarity">
    <text evidence="3">Belongs to the glycosyl hydrolase 26 family.</text>
</comment>
<dbReference type="PROSITE" id="PS51764">
    <property type="entry name" value="GH26"/>
    <property type="match status" value="1"/>
</dbReference>
<accession>A0A7W7ZVM0</accession>
<protein>
    <recommendedName>
        <fullName evidence="5">GH26 domain-containing protein</fullName>
    </recommendedName>
</protein>
<keyword evidence="4" id="KW-0732">Signal</keyword>
<feature type="active site" description="Proton donor" evidence="3">
    <location>
        <position position="157"/>
    </location>
</feature>
<dbReference type="RefSeq" id="WP_184260576.1">
    <property type="nucleotide sequence ID" value="NZ_JACHIO010000031.1"/>
</dbReference>
<evidence type="ECO:0000313" key="6">
    <source>
        <dbReference type="EMBL" id="MBB5066642.1"/>
    </source>
</evidence>
<feature type="domain" description="GH26" evidence="5">
    <location>
        <begin position="32"/>
        <end position="334"/>
    </location>
</feature>
<feature type="active site" description="Nucleophile" evidence="3">
    <location>
        <position position="276"/>
    </location>
</feature>
<dbReference type="Gene3D" id="3.20.20.80">
    <property type="entry name" value="Glycosidases"/>
    <property type="match status" value="1"/>
</dbReference>
<gene>
    <name evidence="6" type="ORF">HDF15_005023</name>
</gene>
<evidence type="ECO:0000256" key="4">
    <source>
        <dbReference type="SAM" id="SignalP"/>
    </source>
</evidence>
<evidence type="ECO:0000256" key="3">
    <source>
        <dbReference type="PROSITE-ProRule" id="PRU01100"/>
    </source>
</evidence>
<keyword evidence="2 3" id="KW-0326">Glycosidase</keyword>
<dbReference type="Proteomes" id="UP000584867">
    <property type="component" value="Unassembled WGS sequence"/>
</dbReference>
<dbReference type="AlphaFoldDB" id="A0A7W7ZVM0"/>
<evidence type="ECO:0000259" key="5">
    <source>
        <dbReference type="PROSITE" id="PS51764"/>
    </source>
</evidence>
<comment type="caution">
    <text evidence="6">The sequence shown here is derived from an EMBL/GenBank/DDBJ whole genome shotgun (WGS) entry which is preliminary data.</text>
</comment>
<dbReference type="InterPro" id="IPR022790">
    <property type="entry name" value="GH26_dom"/>
</dbReference>
<dbReference type="EMBL" id="JACHIO010000031">
    <property type="protein sequence ID" value="MBB5066642.1"/>
    <property type="molecule type" value="Genomic_DNA"/>
</dbReference>